<evidence type="ECO:0000313" key="1">
    <source>
        <dbReference type="EMBL" id="RDJ29184.1"/>
    </source>
</evidence>
<protein>
    <submittedName>
        <fullName evidence="1">Uncharacterized protein</fullName>
    </submittedName>
</protein>
<evidence type="ECO:0000313" key="2">
    <source>
        <dbReference type="Proteomes" id="UP000255207"/>
    </source>
</evidence>
<dbReference type="AlphaFoldDB" id="A0A370LB30"/>
<comment type="caution">
    <text evidence="1">The sequence shown here is derived from an EMBL/GenBank/DDBJ whole genome shotgun (WGS) entry which is preliminary data.</text>
</comment>
<gene>
    <name evidence="1" type="ORF">DWE98_00990</name>
</gene>
<organism evidence="1 2">
    <name type="scientific">Bosea caraganae</name>
    <dbReference type="NCBI Taxonomy" id="2763117"/>
    <lineage>
        <taxon>Bacteria</taxon>
        <taxon>Pseudomonadati</taxon>
        <taxon>Pseudomonadota</taxon>
        <taxon>Alphaproteobacteria</taxon>
        <taxon>Hyphomicrobiales</taxon>
        <taxon>Boseaceae</taxon>
        <taxon>Bosea</taxon>
    </lineage>
</organism>
<proteinExistence type="predicted"/>
<keyword evidence="2" id="KW-1185">Reference proteome</keyword>
<sequence>MAAASLGGIAMAEAAAPPKLTPAPEPVADALEAEKGAALDKTDAEFSQYYRRRYRRHYRRHYRRRGRW</sequence>
<dbReference type="Proteomes" id="UP000255207">
    <property type="component" value="Unassembled WGS sequence"/>
</dbReference>
<dbReference type="EMBL" id="QQTP01000001">
    <property type="protein sequence ID" value="RDJ29184.1"/>
    <property type="molecule type" value="Genomic_DNA"/>
</dbReference>
<name>A0A370LB30_9HYPH</name>
<accession>A0A370LB30</accession>
<reference evidence="2" key="1">
    <citation type="submission" date="2018-07" db="EMBL/GenBank/DDBJ databases">
        <authorList>
            <person name="Safronova V.I."/>
            <person name="Chirak E.R."/>
            <person name="Sazanova A.L."/>
        </authorList>
    </citation>
    <scope>NUCLEOTIDE SEQUENCE [LARGE SCALE GENOMIC DNA]</scope>
    <source>
        <strain evidence="2">RCAM04685</strain>
    </source>
</reference>